<proteinExistence type="predicted"/>
<evidence type="ECO:0000256" key="1">
    <source>
        <dbReference type="SAM" id="Phobius"/>
    </source>
</evidence>
<dbReference type="EMBL" id="QOCE01000031">
    <property type="protein sequence ID" value="RBW54611.1"/>
    <property type="molecule type" value="Genomic_DNA"/>
</dbReference>
<dbReference type="Proteomes" id="UP000252706">
    <property type="component" value="Unassembled WGS sequence"/>
</dbReference>
<sequence length="107" mass="11326">MSDSAARIVVLSAAAAQAKIARWIGIALMAVGALFLIMHQDWTAFTFVLLASSGLCVCAFSLVQVGQVIWAGLVESGCDVGMSKRKTLLEAVAFTVGAWVLLRLDLI</sequence>
<evidence type="ECO:0000313" key="2">
    <source>
        <dbReference type="EMBL" id="RBW54611.1"/>
    </source>
</evidence>
<organism evidence="2 3">
    <name type="scientific">Phaeobacter gallaeciensis</name>
    <dbReference type="NCBI Taxonomy" id="60890"/>
    <lineage>
        <taxon>Bacteria</taxon>
        <taxon>Pseudomonadati</taxon>
        <taxon>Pseudomonadota</taxon>
        <taxon>Alphaproteobacteria</taxon>
        <taxon>Rhodobacterales</taxon>
        <taxon>Roseobacteraceae</taxon>
        <taxon>Phaeobacter</taxon>
    </lineage>
</organism>
<name>A0A366WZH4_9RHOB</name>
<reference evidence="2 3" key="1">
    <citation type="submission" date="2018-07" db="EMBL/GenBank/DDBJ databases">
        <title>Modular assembly of carbohydrate-degrading microbial communities in the ocean.</title>
        <authorList>
            <person name="Enke T.N."/>
            <person name="Datta M.S."/>
            <person name="Schwartzman J.A."/>
            <person name="Cermak N."/>
            <person name="Schmitz D.A."/>
            <person name="Barrere J."/>
            <person name="Cordero O.X."/>
        </authorList>
    </citation>
    <scope>NUCLEOTIDE SEQUENCE [LARGE SCALE GENOMIC DNA]</scope>
    <source>
        <strain evidence="2 3">C3M10</strain>
    </source>
</reference>
<evidence type="ECO:0000313" key="3">
    <source>
        <dbReference type="Proteomes" id="UP000252706"/>
    </source>
</evidence>
<keyword evidence="1" id="KW-0472">Membrane</keyword>
<gene>
    <name evidence="2" type="ORF">DS909_12355</name>
</gene>
<feature type="transmembrane region" description="Helical" evidence="1">
    <location>
        <begin position="44"/>
        <end position="66"/>
    </location>
</feature>
<feature type="transmembrane region" description="Helical" evidence="1">
    <location>
        <begin position="87"/>
        <end position="104"/>
    </location>
</feature>
<feature type="transmembrane region" description="Helical" evidence="1">
    <location>
        <begin position="20"/>
        <end position="38"/>
    </location>
</feature>
<keyword evidence="1" id="KW-0812">Transmembrane</keyword>
<accession>A0A366WZH4</accession>
<dbReference type="AlphaFoldDB" id="A0A366WZH4"/>
<keyword evidence="1" id="KW-1133">Transmembrane helix</keyword>
<protein>
    <submittedName>
        <fullName evidence="2">Uncharacterized protein</fullName>
    </submittedName>
</protein>
<comment type="caution">
    <text evidence="2">The sequence shown here is derived from an EMBL/GenBank/DDBJ whole genome shotgun (WGS) entry which is preliminary data.</text>
</comment>